<dbReference type="PROSITE" id="PS00866">
    <property type="entry name" value="CPSASE_1"/>
    <property type="match status" value="1"/>
</dbReference>
<accession>A0A9D2CEK5</accession>
<feature type="modified residue" description="N6-carboxylysine" evidence="15">
    <location>
        <position position="714"/>
    </location>
</feature>
<reference evidence="20" key="2">
    <citation type="submission" date="2021-04" db="EMBL/GenBank/DDBJ databases">
        <authorList>
            <person name="Gilroy R."/>
        </authorList>
    </citation>
    <scope>NUCLEOTIDE SEQUENCE</scope>
    <source>
        <strain evidence="20">CHK33-7979</strain>
    </source>
</reference>
<dbReference type="SUPFAM" id="SSF52440">
    <property type="entry name" value="PreATP-grasp domain"/>
    <property type="match status" value="1"/>
</dbReference>
<comment type="catalytic activity">
    <reaction evidence="11">
        <text>hydrogencarbonate + pyruvate + ATP = oxaloacetate + ADP + phosphate + H(+)</text>
        <dbReference type="Rhea" id="RHEA:20844"/>
        <dbReference type="ChEBI" id="CHEBI:15361"/>
        <dbReference type="ChEBI" id="CHEBI:15378"/>
        <dbReference type="ChEBI" id="CHEBI:16452"/>
        <dbReference type="ChEBI" id="CHEBI:17544"/>
        <dbReference type="ChEBI" id="CHEBI:30616"/>
        <dbReference type="ChEBI" id="CHEBI:43474"/>
        <dbReference type="ChEBI" id="CHEBI:456216"/>
        <dbReference type="EC" id="6.4.1.1"/>
    </reaction>
</comment>
<keyword evidence="4" id="KW-0312">Gluconeogenesis</keyword>
<dbReference type="PIRSF" id="PIRSF001594">
    <property type="entry name" value="Pyruv_carbox"/>
    <property type="match status" value="1"/>
</dbReference>
<dbReference type="PANTHER" id="PTHR43778">
    <property type="entry name" value="PYRUVATE CARBOXYLASE"/>
    <property type="match status" value="1"/>
</dbReference>
<dbReference type="InterPro" id="IPR013785">
    <property type="entry name" value="Aldolase_TIM"/>
</dbReference>
<dbReference type="FunFam" id="3.30.470.20:FF:000012">
    <property type="entry name" value="Pyruvate carboxylase"/>
    <property type="match status" value="1"/>
</dbReference>
<dbReference type="CDD" id="cd07937">
    <property type="entry name" value="DRE_TIM_PC_TC_5S"/>
    <property type="match status" value="1"/>
</dbReference>
<dbReference type="InterPro" id="IPR005479">
    <property type="entry name" value="CPAse_ATP-bd"/>
</dbReference>
<dbReference type="InterPro" id="IPR005930">
    <property type="entry name" value="Pyruv_COase"/>
</dbReference>
<dbReference type="PROSITE" id="PS50979">
    <property type="entry name" value="BC"/>
    <property type="match status" value="1"/>
</dbReference>
<feature type="binding site" evidence="13">
    <location>
        <position position="878"/>
    </location>
    <ligand>
        <name>substrate</name>
    </ligand>
</feature>
<evidence type="ECO:0000256" key="10">
    <source>
        <dbReference type="ARBA" id="ARBA00023268"/>
    </source>
</evidence>
<dbReference type="GO" id="GO:0005737">
    <property type="term" value="C:cytoplasm"/>
    <property type="evidence" value="ECO:0007669"/>
    <property type="project" value="TreeGrafter"/>
</dbReference>
<name>A0A9D2CEK5_9FIRM</name>
<evidence type="ECO:0000256" key="5">
    <source>
        <dbReference type="ARBA" id="ARBA00022598"/>
    </source>
</evidence>
<reference evidence="20" key="1">
    <citation type="journal article" date="2021" name="PeerJ">
        <title>Extensive microbial diversity within the chicken gut microbiome revealed by metagenomics and culture.</title>
        <authorList>
            <person name="Gilroy R."/>
            <person name="Ravi A."/>
            <person name="Getino M."/>
            <person name="Pursley I."/>
            <person name="Horton D.L."/>
            <person name="Alikhan N.F."/>
            <person name="Baker D."/>
            <person name="Gharbi K."/>
            <person name="Hall N."/>
            <person name="Watson M."/>
            <person name="Adriaenssens E.M."/>
            <person name="Foster-Nyarko E."/>
            <person name="Jarju S."/>
            <person name="Secka A."/>
            <person name="Antonio M."/>
            <person name="Oren A."/>
            <person name="Chaudhuri R.R."/>
            <person name="La Ragione R."/>
            <person name="Hildebrand F."/>
            <person name="Pallen M.J."/>
        </authorList>
    </citation>
    <scope>NUCLEOTIDE SEQUENCE</scope>
    <source>
        <strain evidence="20">CHK33-7979</strain>
    </source>
</reference>
<feature type="domain" description="Pyruvate carboxyltransferase" evidence="19">
    <location>
        <begin position="536"/>
        <end position="804"/>
    </location>
</feature>
<evidence type="ECO:0000313" key="21">
    <source>
        <dbReference type="Proteomes" id="UP000886824"/>
    </source>
</evidence>
<dbReference type="Pfam" id="PF00364">
    <property type="entry name" value="Biotin_lipoyl"/>
    <property type="match status" value="1"/>
</dbReference>
<feature type="binding site" description="via carbamate group" evidence="14">
    <location>
        <position position="714"/>
    </location>
    <ligand>
        <name>Mn(2+)</name>
        <dbReference type="ChEBI" id="CHEBI:29035"/>
    </ligand>
</feature>
<protein>
    <recommendedName>
        <fullName evidence="3 11">Pyruvate carboxylase</fullName>
        <ecNumber evidence="3 11">6.4.1.1</ecNumber>
    </recommendedName>
</protein>
<dbReference type="Gene3D" id="3.30.470.20">
    <property type="entry name" value="ATP-grasp fold, B domain"/>
    <property type="match status" value="1"/>
</dbReference>
<dbReference type="InterPro" id="IPR011053">
    <property type="entry name" value="Single_hybrid_motif"/>
</dbReference>
<organism evidence="20 21">
    <name type="scientific">Candidatus Intestinimonas merdavium</name>
    <dbReference type="NCBI Taxonomy" id="2838622"/>
    <lineage>
        <taxon>Bacteria</taxon>
        <taxon>Bacillati</taxon>
        <taxon>Bacillota</taxon>
        <taxon>Clostridia</taxon>
        <taxon>Eubacteriales</taxon>
        <taxon>Intestinimonas</taxon>
    </lineage>
</organism>
<keyword evidence="6 14" id="KW-0479">Metal-binding</keyword>
<keyword evidence="10" id="KW-0511">Multifunctional enzyme</keyword>
<evidence type="ECO:0000256" key="2">
    <source>
        <dbReference type="ARBA" id="ARBA00004742"/>
    </source>
</evidence>
<dbReference type="NCBIfam" id="NF006761">
    <property type="entry name" value="PRK09282.1"/>
    <property type="match status" value="1"/>
</dbReference>
<dbReference type="InterPro" id="IPR000089">
    <property type="entry name" value="Biotin_lipoyl"/>
</dbReference>
<dbReference type="Pfam" id="PF00289">
    <property type="entry name" value="Biotin_carb_N"/>
    <property type="match status" value="1"/>
</dbReference>
<dbReference type="SUPFAM" id="SSF89000">
    <property type="entry name" value="post-HMGL domain-like"/>
    <property type="match status" value="1"/>
</dbReference>
<dbReference type="NCBIfam" id="TIGR01235">
    <property type="entry name" value="pyruv_carbox"/>
    <property type="match status" value="1"/>
</dbReference>
<evidence type="ECO:0000313" key="20">
    <source>
        <dbReference type="EMBL" id="HIY74127.1"/>
    </source>
</evidence>
<dbReference type="EMBL" id="DXCX01000095">
    <property type="protein sequence ID" value="HIY74127.1"/>
    <property type="molecule type" value="Genomic_DNA"/>
</dbReference>
<dbReference type="Proteomes" id="UP000886824">
    <property type="component" value="Unassembled WGS sequence"/>
</dbReference>
<comment type="cofactor">
    <cofactor evidence="1 11">
        <name>biotin</name>
        <dbReference type="ChEBI" id="CHEBI:57586"/>
    </cofactor>
</comment>
<dbReference type="FunFam" id="3.40.50.20:FF:000010">
    <property type="entry name" value="Propionyl-CoA carboxylase subunit alpha"/>
    <property type="match status" value="1"/>
</dbReference>
<feature type="domain" description="Biotin carboxylation" evidence="18">
    <location>
        <begin position="12"/>
        <end position="465"/>
    </location>
</feature>
<dbReference type="Gene3D" id="3.20.20.70">
    <property type="entry name" value="Aldolase class I"/>
    <property type="match status" value="1"/>
</dbReference>
<dbReference type="AlphaFoldDB" id="A0A9D2CEK5"/>
<evidence type="ECO:0000256" key="7">
    <source>
        <dbReference type="ARBA" id="ARBA00022741"/>
    </source>
</evidence>
<feature type="domain" description="Lipoyl-binding" evidence="16">
    <location>
        <begin position="1070"/>
        <end position="1148"/>
    </location>
</feature>
<dbReference type="InterPro" id="IPR016185">
    <property type="entry name" value="PreATP-grasp_dom_sf"/>
</dbReference>
<evidence type="ECO:0000256" key="11">
    <source>
        <dbReference type="PIRNR" id="PIRNR001594"/>
    </source>
</evidence>
<dbReference type="SMART" id="SM00878">
    <property type="entry name" value="Biotin_carb_C"/>
    <property type="match status" value="1"/>
</dbReference>
<keyword evidence="7 11" id="KW-0547">Nucleotide-binding</keyword>
<dbReference type="SUPFAM" id="SSF51230">
    <property type="entry name" value="Single hybrid motif"/>
    <property type="match status" value="1"/>
</dbReference>
<dbReference type="PANTHER" id="PTHR43778:SF2">
    <property type="entry name" value="PYRUVATE CARBOXYLASE, MITOCHONDRIAL"/>
    <property type="match status" value="1"/>
</dbReference>
<evidence type="ECO:0000256" key="14">
    <source>
        <dbReference type="PIRSR" id="PIRSR001594-3"/>
    </source>
</evidence>
<feature type="active site" evidence="12">
    <location>
        <position position="304"/>
    </location>
</feature>
<dbReference type="Gene3D" id="2.40.50.100">
    <property type="match status" value="1"/>
</dbReference>
<dbReference type="InterPro" id="IPR005482">
    <property type="entry name" value="Biotin_COase_C"/>
</dbReference>
<dbReference type="PROSITE" id="PS50991">
    <property type="entry name" value="PYR_CT"/>
    <property type="match status" value="1"/>
</dbReference>
<feature type="binding site" evidence="13">
    <location>
        <position position="617"/>
    </location>
    <ligand>
        <name>substrate</name>
    </ligand>
</feature>
<evidence type="ECO:0000256" key="1">
    <source>
        <dbReference type="ARBA" id="ARBA00001953"/>
    </source>
</evidence>
<evidence type="ECO:0000256" key="12">
    <source>
        <dbReference type="PIRSR" id="PIRSR001594-1"/>
    </source>
</evidence>
<feature type="binding site" evidence="14">
    <location>
        <position position="745"/>
    </location>
    <ligand>
        <name>Mn(2+)</name>
        <dbReference type="ChEBI" id="CHEBI:29035"/>
    </ligand>
</feature>
<keyword evidence="8 11" id="KW-0067">ATP-binding</keyword>
<dbReference type="InterPro" id="IPR000891">
    <property type="entry name" value="PYR_CT"/>
</dbReference>
<dbReference type="Pfam" id="PF00682">
    <property type="entry name" value="HMGL-like"/>
    <property type="match status" value="1"/>
</dbReference>
<dbReference type="InterPro" id="IPR011054">
    <property type="entry name" value="Rudment_hybrid_motif"/>
</dbReference>
<dbReference type="FunFam" id="3.20.20.70:FF:000033">
    <property type="entry name" value="Pyruvate carboxylase"/>
    <property type="match status" value="1"/>
</dbReference>
<feature type="binding site" evidence="14">
    <location>
        <position position="743"/>
    </location>
    <ligand>
        <name>Mn(2+)</name>
        <dbReference type="ChEBI" id="CHEBI:29035"/>
    </ligand>
</feature>
<dbReference type="GO" id="GO:0046872">
    <property type="term" value="F:metal ion binding"/>
    <property type="evidence" value="ECO:0007669"/>
    <property type="project" value="UniProtKB-KW"/>
</dbReference>
<feature type="binding site" evidence="14">
    <location>
        <position position="545"/>
    </location>
    <ligand>
        <name>Mn(2+)</name>
        <dbReference type="ChEBI" id="CHEBI:29035"/>
    </ligand>
</feature>
<evidence type="ECO:0000259" key="17">
    <source>
        <dbReference type="PROSITE" id="PS50975"/>
    </source>
</evidence>
<dbReference type="EC" id="6.4.1.1" evidence="3 11"/>
<evidence type="ECO:0000256" key="3">
    <source>
        <dbReference type="ARBA" id="ARBA00013057"/>
    </source>
</evidence>
<keyword evidence="9 11" id="KW-0092">Biotin</keyword>
<evidence type="ECO:0000259" key="18">
    <source>
        <dbReference type="PROSITE" id="PS50979"/>
    </source>
</evidence>
<feature type="domain" description="ATP-grasp" evidence="17">
    <location>
        <begin position="132"/>
        <end position="329"/>
    </location>
</feature>
<evidence type="ECO:0000259" key="19">
    <source>
        <dbReference type="PROSITE" id="PS50991"/>
    </source>
</evidence>
<dbReference type="Pfam" id="PF02436">
    <property type="entry name" value="PYC_OADA"/>
    <property type="match status" value="1"/>
</dbReference>
<feature type="modified residue" description="N6-biotinyllysine" evidence="15">
    <location>
        <position position="1114"/>
    </location>
</feature>
<evidence type="ECO:0000256" key="8">
    <source>
        <dbReference type="ARBA" id="ARBA00022840"/>
    </source>
</evidence>
<evidence type="ECO:0000256" key="4">
    <source>
        <dbReference type="ARBA" id="ARBA00022432"/>
    </source>
</evidence>
<evidence type="ECO:0000256" key="13">
    <source>
        <dbReference type="PIRSR" id="PIRSR001594-2"/>
    </source>
</evidence>
<dbReference type="PROSITE" id="PS50968">
    <property type="entry name" value="BIOTINYL_LIPOYL"/>
    <property type="match status" value="1"/>
</dbReference>
<dbReference type="PROSITE" id="PS00188">
    <property type="entry name" value="BIOTIN"/>
    <property type="match status" value="1"/>
</dbReference>
<comment type="function">
    <text evidence="11">Catalyzes a 2-step reaction, involving the ATP-dependent carboxylation of the covalently attached biotin in the first step and the transfer of the carboxyl group to pyruvate in the second.</text>
</comment>
<dbReference type="InterPro" id="IPR005481">
    <property type="entry name" value="BC-like_N"/>
</dbReference>
<dbReference type="InterPro" id="IPR055268">
    <property type="entry name" value="PCB-like"/>
</dbReference>
<feature type="binding site" evidence="13">
    <location>
        <position position="212"/>
    </location>
    <ligand>
        <name>ATP</name>
        <dbReference type="ChEBI" id="CHEBI:30616"/>
    </ligand>
</feature>
<dbReference type="InterPro" id="IPR011761">
    <property type="entry name" value="ATP-grasp"/>
</dbReference>
<gene>
    <name evidence="20" type="ORF">H9826_09190</name>
</gene>
<dbReference type="InterPro" id="IPR011764">
    <property type="entry name" value="Biotin_carboxylation_dom"/>
</dbReference>
<evidence type="ECO:0000259" key="16">
    <source>
        <dbReference type="PROSITE" id="PS50968"/>
    </source>
</evidence>
<keyword evidence="20" id="KW-0670">Pyruvate</keyword>
<dbReference type="SUPFAM" id="SSF56059">
    <property type="entry name" value="Glutathione synthetase ATP-binding domain-like"/>
    <property type="match status" value="1"/>
</dbReference>
<dbReference type="GO" id="GO:0004736">
    <property type="term" value="F:pyruvate carboxylase activity"/>
    <property type="evidence" value="ECO:0007669"/>
    <property type="project" value="UniProtKB-EC"/>
</dbReference>
<dbReference type="InterPro" id="IPR001882">
    <property type="entry name" value="Biotin_BS"/>
</dbReference>
<dbReference type="GO" id="GO:0006094">
    <property type="term" value="P:gluconeogenesis"/>
    <property type="evidence" value="ECO:0007669"/>
    <property type="project" value="UniProtKB-KW"/>
</dbReference>
<comment type="pathway">
    <text evidence="2">Carbohydrate biosynthesis; gluconeogenesis.</text>
</comment>
<dbReference type="Pfam" id="PF02786">
    <property type="entry name" value="CPSase_L_D2"/>
    <property type="match status" value="1"/>
</dbReference>
<dbReference type="GO" id="GO:0005524">
    <property type="term" value="F:ATP binding"/>
    <property type="evidence" value="ECO:0007669"/>
    <property type="project" value="UniProtKB-UniRule"/>
</dbReference>
<evidence type="ECO:0000256" key="6">
    <source>
        <dbReference type="ARBA" id="ARBA00022723"/>
    </source>
</evidence>
<dbReference type="InterPro" id="IPR003379">
    <property type="entry name" value="Carboxylase_cons_dom"/>
</dbReference>
<feature type="binding site" evidence="13">
    <location>
        <position position="128"/>
    </location>
    <ligand>
        <name>ATP</name>
        <dbReference type="ChEBI" id="CHEBI:30616"/>
    </ligand>
</feature>
<dbReference type="PROSITE" id="PS00867">
    <property type="entry name" value="CPSASE_2"/>
    <property type="match status" value="1"/>
</dbReference>
<proteinExistence type="predicted"/>
<evidence type="ECO:0000256" key="9">
    <source>
        <dbReference type="ARBA" id="ARBA00023267"/>
    </source>
</evidence>
<dbReference type="FunFam" id="3.30.1490.20:FF:000003">
    <property type="entry name" value="acetyl-CoA carboxylase isoform X1"/>
    <property type="match status" value="1"/>
</dbReference>
<dbReference type="CDD" id="cd06850">
    <property type="entry name" value="biotinyl_domain"/>
    <property type="match status" value="1"/>
</dbReference>
<keyword evidence="5 11" id="KW-0436">Ligase</keyword>
<dbReference type="PROSITE" id="PS50975">
    <property type="entry name" value="ATP_GRASP"/>
    <property type="match status" value="1"/>
</dbReference>
<comment type="caution">
    <text evidence="20">The sequence shown here is derived from an EMBL/GenBank/DDBJ whole genome shotgun (WGS) entry which is preliminary data.</text>
</comment>
<sequence>MKGRDREVSECKFQKVLAANRGEIAIRIFRACYDLGLRTVAMYSNEDTFALFRTRADEAYRIGESKSPLGAYLDIPGIIDLAKRRQVDAIHPGYGFLSENADFARACEEAGITFIGPSSKILAQMGDKLAAKATALACGVPTIPGSKEPLRDADEALEKALSYGFPIILKAAAGGGGRGMRRCDSPEEVRPAFELVQGEARKAFGNDDIFIEKYLVEPKHIEVQILGDQYGNVVHLGERDCSLQRRYQKVVEFAPAWSVPRDTLDRLHADAVKIAKYVGYVNAGTVEFLVDRDGNHYFIEMNPRIQVEHTVTEQVTGIDLVRAQILIAEGHPLSHPYIGMGSQSDLRMNGYAIQCRVTTEDPANNFAPDTGKITAYRSGGGCGVRLDGGNAYAGAVISPYYDSLLVKVTTWDNTFEGACRRAARAVREEHIRGVKTNIPFISNILSHPTFRSGRCHTKFIDETPELFEMQYGQDRATKVLKYIAQKQIENPSAERPQLDIPRFPKVTGNRGPGLKALLDEQGPKALGEWVRGQKKLLITDTTMRDAHQSLLSTRVRTRDMALGAEGTAEILSDAFSLEMWGGATFDVAYRFLHESPWERLDLLRRKIPNIPFQMLLRGANAVGYTNYPDNLIRAFVQEAARSGIDIFRVFDSLNWVPGMEVAMDEVLKQGKVCEATMCYTGDILDPKRDRYTIEYYVNLAKELEKRGAHILCVKDMSGLLKPYAAKKLIKALKEEVGLPIHLHTHDTSGNQVATYLMAAEAGVDIVDCAIDSMSSMTSQPSLNAVVTALQGQERDTGLDPARLQELSDYWADVRLRYASFETGMKNPSTDIYRYEMPGGQYSNLKSQVESLGLGGQFDDVKDMYTQVNHMLGDIVKVTPSSKMVGDLAIFMVQHDLTPENIVEKGEALTFPDSVVSYFKGMMGQPAWGFPEDLQRVVLKGEQPITCRPGELLEPIDFDAVREKLQTMTKDPINMRAILSYCLYPKVYEEYRSHRQEYGYIMRMGSHIFFNGMALGETNMLSIEDGKTLAIKYLGLGDLNEDGTRNVHFDLNGMGRTVAVPDPGAQVQTHPVVMADPEDKGQVGASIPGMVSKISVKPGDPVEENQVVAVIEAMKMETSVVSRIAGTVDQVLTAAGASVKAGELLLTILPG</sequence>
<dbReference type="Pfam" id="PF02785">
    <property type="entry name" value="Biotin_carb_C"/>
    <property type="match status" value="1"/>
</dbReference>
<dbReference type="NCBIfam" id="NF009554">
    <property type="entry name" value="PRK12999.1"/>
    <property type="match status" value="1"/>
</dbReference>
<dbReference type="SUPFAM" id="SSF51246">
    <property type="entry name" value="Rudiment single hybrid motif"/>
    <property type="match status" value="1"/>
</dbReference>
<dbReference type="SUPFAM" id="SSF51569">
    <property type="entry name" value="Aldolase"/>
    <property type="match status" value="1"/>
</dbReference>
<evidence type="ECO:0000256" key="15">
    <source>
        <dbReference type="PIRSR" id="PIRSR001594-4"/>
    </source>
</evidence>